<dbReference type="GO" id="GO:0006397">
    <property type="term" value="P:mRNA processing"/>
    <property type="evidence" value="ECO:0007669"/>
    <property type="project" value="UniProtKB-UniRule"/>
</dbReference>
<dbReference type="InterPro" id="IPR011907">
    <property type="entry name" value="RNase_III"/>
</dbReference>
<dbReference type="InterPro" id="IPR036389">
    <property type="entry name" value="RNase_III_sf"/>
</dbReference>
<keyword evidence="13 15" id="KW-0460">Magnesium</keyword>
<dbReference type="GO" id="GO:0003725">
    <property type="term" value="F:double-stranded RNA binding"/>
    <property type="evidence" value="ECO:0007669"/>
    <property type="project" value="TreeGrafter"/>
</dbReference>
<dbReference type="GO" id="GO:0004525">
    <property type="term" value="F:ribonuclease III activity"/>
    <property type="evidence" value="ECO:0007669"/>
    <property type="project" value="UniProtKB-UniRule"/>
</dbReference>
<dbReference type="SMART" id="SM00358">
    <property type="entry name" value="DSRM"/>
    <property type="match status" value="1"/>
</dbReference>
<evidence type="ECO:0000256" key="15">
    <source>
        <dbReference type="HAMAP-Rule" id="MF_00104"/>
    </source>
</evidence>
<dbReference type="PROSITE" id="PS50137">
    <property type="entry name" value="DS_RBD"/>
    <property type="match status" value="1"/>
</dbReference>
<dbReference type="GO" id="GO:0046872">
    <property type="term" value="F:metal ion binding"/>
    <property type="evidence" value="ECO:0007669"/>
    <property type="project" value="UniProtKB-KW"/>
</dbReference>
<keyword evidence="7 15" id="KW-0507">mRNA processing</keyword>
<comment type="caution">
    <text evidence="15">Lacks conserved residue(s) required for the propagation of feature annotation.</text>
</comment>
<dbReference type="GO" id="GO:0006364">
    <property type="term" value="P:rRNA processing"/>
    <property type="evidence" value="ECO:0007669"/>
    <property type="project" value="UniProtKB-UniRule"/>
</dbReference>
<dbReference type="Gene3D" id="3.30.160.20">
    <property type="match status" value="1"/>
</dbReference>
<dbReference type="GO" id="GO:0019843">
    <property type="term" value="F:rRNA binding"/>
    <property type="evidence" value="ECO:0007669"/>
    <property type="project" value="UniProtKB-KW"/>
</dbReference>
<evidence type="ECO:0000313" key="18">
    <source>
        <dbReference type="EMBL" id="MDF2952761.1"/>
    </source>
</evidence>
<dbReference type="PANTHER" id="PTHR11207:SF0">
    <property type="entry name" value="RIBONUCLEASE 3"/>
    <property type="match status" value="1"/>
</dbReference>
<keyword evidence="9 15" id="KW-0540">Nuclease</keyword>
<dbReference type="Pfam" id="PF00035">
    <property type="entry name" value="dsrm"/>
    <property type="match status" value="1"/>
</dbReference>
<evidence type="ECO:0000256" key="8">
    <source>
        <dbReference type="ARBA" id="ARBA00022694"/>
    </source>
</evidence>
<accession>A0AAE3P592</accession>
<reference evidence="18" key="1">
    <citation type="submission" date="2022-11" db="EMBL/GenBank/DDBJ databases">
        <title>Candidatus Alkanophaga archaea from heated hydrothermal vent sediment oxidize petroleum alkanes.</title>
        <authorList>
            <person name="Zehnle H."/>
            <person name="Laso-Perez R."/>
            <person name="Lipp J."/>
            <person name="Teske A."/>
            <person name="Wegener G."/>
        </authorList>
    </citation>
    <scope>NUCLEOTIDE SEQUENCE</scope>
    <source>
        <strain evidence="18">MCA70</strain>
    </source>
</reference>
<dbReference type="EMBL" id="JAPHEG010000001">
    <property type="protein sequence ID" value="MDF2952761.1"/>
    <property type="molecule type" value="Genomic_DNA"/>
</dbReference>
<dbReference type="Gene3D" id="1.10.1520.10">
    <property type="entry name" value="Ribonuclease III domain"/>
    <property type="match status" value="1"/>
</dbReference>
<dbReference type="Pfam" id="PF14622">
    <property type="entry name" value="Ribonucleas_3_3"/>
    <property type="match status" value="1"/>
</dbReference>
<feature type="active site" evidence="15">
    <location>
        <position position="123"/>
    </location>
</feature>
<dbReference type="GO" id="GO:0005737">
    <property type="term" value="C:cytoplasm"/>
    <property type="evidence" value="ECO:0007669"/>
    <property type="project" value="UniProtKB-SubCell"/>
</dbReference>
<dbReference type="CDD" id="cd10845">
    <property type="entry name" value="DSRM_RNAse_III_family"/>
    <property type="match status" value="1"/>
</dbReference>
<evidence type="ECO:0000256" key="7">
    <source>
        <dbReference type="ARBA" id="ARBA00022664"/>
    </source>
</evidence>
<evidence type="ECO:0000256" key="2">
    <source>
        <dbReference type="ARBA" id="ARBA00004496"/>
    </source>
</evidence>
<feature type="binding site" evidence="15">
    <location>
        <position position="47"/>
    </location>
    <ligand>
        <name>Mg(2+)</name>
        <dbReference type="ChEBI" id="CHEBI:18420"/>
    </ligand>
</feature>
<evidence type="ECO:0000256" key="14">
    <source>
        <dbReference type="ARBA" id="ARBA00022884"/>
    </source>
</evidence>
<dbReference type="InterPro" id="IPR000999">
    <property type="entry name" value="RNase_III_dom"/>
</dbReference>
<dbReference type="SMART" id="SM00535">
    <property type="entry name" value="RIBOc"/>
    <property type="match status" value="1"/>
</dbReference>
<dbReference type="SUPFAM" id="SSF54768">
    <property type="entry name" value="dsRNA-binding domain-like"/>
    <property type="match status" value="1"/>
</dbReference>
<dbReference type="PANTHER" id="PTHR11207">
    <property type="entry name" value="RIBONUCLEASE III"/>
    <property type="match status" value="1"/>
</dbReference>
<dbReference type="AlphaFoldDB" id="A0AAE3P592"/>
<comment type="similarity">
    <text evidence="3">Belongs to the ribonuclease III family.</text>
</comment>
<evidence type="ECO:0000259" key="17">
    <source>
        <dbReference type="PROSITE" id="PS50142"/>
    </source>
</evidence>
<evidence type="ECO:0000256" key="5">
    <source>
        <dbReference type="ARBA" id="ARBA00022490"/>
    </source>
</evidence>
<dbReference type="SUPFAM" id="SSF69065">
    <property type="entry name" value="RNase III domain-like"/>
    <property type="match status" value="1"/>
</dbReference>
<evidence type="ECO:0000256" key="10">
    <source>
        <dbReference type="ARBA" id="ARBA00022723"/>
    </source>
</evidence>
<dbReference type="GO" id="GO:0042802">
    <property type="term" value="F:identical protein binding"/>
    <property type="evidence" value="ECO:0007669"/>
    <property type="project" value="UniProtKB-ARBA"/>
</dbReference>
<keyword evidence="14 15" id="KW-0694">RNA-binding</keyword>
<gene>
    <name evidence="15" type="primary">rnc</name>
    <name evidence="18" type="ORF">OD816_000006</name>
</gene>
<dbReference type="PROSITE" id="PS50142">
    <property type="entry name" value="RNASE_3_2"/>
    <property type="match status" value="1"/>
</dbReference>
<keyword evidence="5 15" id="KW-0963">Cytoplasm</keyword>
<keyword evidence="11 15" id="KW-0255">Endonuclease</keyword>
<comment type="subunit">
    <text evidence="4 15">Homodimer.</text>
</comment>
<proteinExistence type="inferred from homology"/>
<feature type="active site" evidence="15">
    <location>
        <position position="51"/>
    </location>
</feature>
<feature type="binding site" evidence="15">
    <location>
        <position position="123"/>
    </location>
    <ligand>
        <name>Mg(2+)</name>
        <dbReference type="ChEBI" id="CHEBI:18420"/>
    </ligand>
</feature>
<dbReference type="Proteomes" id="UP001144110">
    <property type="component" value="Unassembled WGS sequence"/>
</dbReference>
<name>A0AAE3P592_9BACT</name>
<dbReference type="HAMAP" id="MF_00104">
    <property type="entry name" value="RNase_III"/>
    <property type="match status" value="1"/>
</dbReference>
<evidence type="ECO:0000256" key="3">
    <source>
        <dbReference type="ARBA" id="ARBA00010183"/>
    </source>
</evidence>
<evidence type="ECO:0000256" key="11">
    <source>
        <dbReference type="ARBA" id="ARBA00022759"/>
    </source>
</evidence>
<dbReference type="NCBIfam" id="TIGR02191">
    <property type="entry name" value="RNaseIII"/>
    <property type="match status" value="1"/>
</dbReference>
<protein>
    <recommendedName>
        <fullName evidence="15">Ribonuclease 3</fullName>
        <ecNumber evidence="15">3.1.26.3</ecNumber>
    </recommendedName>
    <alternativeName>
        <fullName evidence="15">Ribonuclease III</fullName>
        <shortName evidence="15">RNase III</shortName>
    </alternativeName>
</protein>
<dbReference type="PROSITE" id="PS00517">
    <property type="entry name" value="RNASE_3_1"/>
    <property type="match status" value="1"/>
</dbReference>
<comment type="cofactor">
    <cofactor evidence="15">
        <name>Mg(2+)</name>
        <dbReference type="ChEBI" id="CHEBI:18420"/>
    </cofactor>
</comment>
<dbReference type="InterPro" id="IPR014720">
    <property type="entry name" value="dsRBD_dom"/>
</dbReference>
<evidence type="ECO:0000259" key="16">
    <source>
        <dbReference type="PROSITE" id="PS50137"/>
    </source>
</evidence>
<keyword evidence="6 15" id="KW-0698">rRNA processing</keyword>
<comment type="function">
    <text evidence="15">Digests double-stranded RNA. Involved in the processing of primary rRNA transcript to yield the immediate precursors to the large and small rRNAs (23S and 16S). Processes some mRNAs, and tRNAs when they are encoded in the rRNA operon. Processes pre-crRNA and tracrRNA of type II CRISPR loci if present in the organism.</text>
</comment>
<dbReference type="FunFam" id="3.30.160.20:FF:000003">
    <property type="entry name" value="Ribonuclease 3"/>
    <property type="match status" value="1"/>
</dbReference>
<evidence type="ECO:0000256" key="6">
    <source>
        <dbReference type="ARBA" id="ARBA00022552"/>
    </source>
</evidence>
<keyword evidence="8 15" id="KW-0819">tRNA processing</keyword>
<evidence type="ECO:0000313" key="19">
    <source>
        <dbReference type="Proteomes" id="UP001144110"/>
    </source>
</evidence>
<comment type="caution">
    <text evidence="18">The sequence shown here is derived from an EMBL/GenBank/DDBJ whole genome shotgun (WGS) entry which is preliminary data.</text>
</comment>
<evidence type="ECO:0000256" key="1">
    <source>
        <dbReference type="ARBA" id="ARBA00000109"/>
    </source>
</evidence>
<comment type="subcellular location">
    <subcellularLocation>
        <location evidence="2 15">Cytoplasm</location>
    </subcellularLocation>
</comment>
<feature type="domain" description="RNase III" evidence="17">
    <location>
        <begin position="5"/>
        <end position="134"/>
    </location>
</feature>
<sequence length="234" mass="27429">MEKDLEKLEDILNFKFKNKELLKSALTHRSYKVSHKEINWEDNERLEFLGDSVLNLCISFLLFQKFKEDREGDLTQKRAYLVCKNTLVKVSKKLNLLDYIYLGKRERRLDKKSKENICARAMEALIGALFIEGGFEVTFERVKRWFSPYFVKFRQKKIQDYKTQLQELIQKQYNKNPEYEVLSIKGSSHNPKFEIGIKLNGELIAKAQGGSKKEAEVLAAKRALKILKEKAVLD</sequence>
<keyword evidence="15" id="KW-0699">rRNA-binding</keyword>
<keyword evidence="12 15" id="KW-0378">Hydrolase</keyword>
<dbReference type="GO" id="GO:0010468">
    <property type="term" value="P:regulation of gene expression"/>
    <property type="evidence" value="ECO:0007669"/>
    <property type="project" value="TreeGrafter"/>
</dbReference>
<dbReference type="GO" id="GO:0008033">
    <property type="term" value="P:tRNA processing"/>
    <property type="evidence" value="ECO:0007669"/>
    <property type="project" value="UniProtKB-KW"/>
</dbReference>
<organism evidence="18 19">
    <name type="scientific">Candidatus Thermodesulfobacterium syntrophicum</name>
    <dbReference type="NCBI Taxonomy" id="3060442"/>
    <lineage>
        <taxon>Bacteria</taxon>
        <taxon>Pseudomonadati</taxon>
        <taxon>Thermodesulfobacteriota</taxon>
        <taxon>Thermodesulfobacteria</taxon>
        <taxon>Thermodesulfobacteriales</taxon>
        <taxon>Thermodesulfobacteriaceae</taxon>
        <taxon>Thermodesulfobacterium</taxon>
    </lineage>
</organism>
<dbReference type="CDD" id="cd00593">
    <property type="entry name" value="RIBOc"/>
    <property type="match status" value="1"/>
</dbReference>
<keyword evidence="10 15" id="KW-0479">Metal-binding</keyword>
<dbReference type="FunFam" id="1.10.1520.10:FF:000001">
    <property type="entry name" value="Ribonuclease 3"/>
    <property type="match status" value="1"/>
</dbReference>
<evidence type="ECO:0000256" key="13">
    <source>
        <dbReference type="ARBA" id="ARBA00022842"/>
    </source>
</evidence>
<feature type="domain" description="DRBM" evidence="16">
    <location>
        <begin position="160"/>
        <end position="229"/>
    </location>
</feature>
<dbReference type="EC" id="3.1.26.3" evidence="15"/>
<evidence type="ECO:0000256" key="9">
    <source>
        <dbReference type="ARBA" id="ARBA00022722"/>
    </source>
</evidence>
<evidence type="ECO:0000256" key="4">
    <source>
        <dbReference type="ARBA" id="ARBA00011738"/>
    </source>
</evidence>
<comment type="catalytic activity">
    <reaction evidence="1 15">
        <text>Endonucleolytic cleavage to 5'-phosphomonoester.</text>
        <dbReference type="EC" id="3.1.26.3"/>
    </reaction>
</comment>
<evidence type="ECO:0000256" key="12">
    <source>
        <dbReference type="ARBA" id="ARBA00022801"/>
    </source>
</evidence>